<dbReference type="InterPro" id="IPR007085">
    <property type="entry name" value="DNA/pantothenate-metab_flavo_C"/>
</dbReference>
<feature type="domain" description="Flavoprotein" evidence="3">
    <location>
        <begin position="3"/>
        <end position="172"/>
    </location>
</feature>
<evidence type="ECO:0000313" key="5">
    <source>
        <dbReference type="EMBL" id="CAB4662239.1"/>
    </source>
</evidence>
<dbReference type="InterPro" id="IPR035929">
    <property type="entry name" value="CoaB-like_sf"/>
</dbReference>
<dbReference type="GO" id="GO:0010181">
    <property type="term" value="F:FMN binding"/>
    <property type="evidence" value="ECO:0007669"/>
    <property type="project" value="InterPro"/>
</dbReference>
<keyword evidence="1" id="KW-0210">Decarboxylase</keyword>
<dbReference type="SUPFAM" id="SSF102645">
    <property type="entry name" value="CoaB-like"/>
    <property type="match status" value="1"/>
</dbReference>
<dbReference type="GO" id="GO:0015937">
    <property type="term" value="P:coenzyme A biosynthetic process"/>
    <property type="evidence" value="ECO:0007669"/>
    <property type="project" value="InterPro"/>
</dbReference>
<protein>
    <submittedName>
        <fullName evidence="5">Unannotated protein</fullName>
    </submittedName>
</protein>
<dbReference type="InterPro" id="IPR005252">
    <property type="entry name" value="CoaBC"/>
</dbReference>
<name>A0A6J6LN98_9ZZZZ</name>
<organism evidence="5">
    <name type="scientific">freshwater metagenome</name>
    <dbReference type="NCBI Taxonomy" id="449393"/>
    <lineage>
        <taxon>unclassified sequences</taxon>
        <taxon>metagenomes</taxon>
        <taxon>ecological metagenomes</taxon>
    </lineage>
</organism>
<keyword evidence="2" id="KW-0456">Lyase</keyword>
<dbReference type="InterPro" id="IPR003382">
    <property type="entry name" value="Flavoprotein"/>
</dbReference>
<feature type="domain" description="DNA/pantothenate metabolism flavoprotein C-terminal" evidence="4">
    <location>
        <begin position="181"/>
        <end position="394"/>
    </location>
</feature>
<dbReference type="AlphaFoldDB" id="A0A6J6LN98"/>
<dbReference type="InterPro" id="IPR036551">
    <property type="entry name" value="Flavin_trans-like"/>
</dbReference>
<dbReference type="SUPFAM" id="SSF52507">
    <property type="entry name" value="Homo-oligomeric flavin-containing Cys decarboxylases, HFCD"/>
    <property type="match status" value="1"/>
</dbReference>
<dbReference type="HAMAP" id="MF_02225">
    <property type="entry name" value="CoaBC"/>
    <property type="match status" value="1"/>
</dbReference>
<dbReference type="NCBIfam" id="TIGR00521">
    <property type="entry name" value="coaBC_dfp"/>
    <property type="match status" value="1"/>
</dbReference>
<dbReference type="Gene3D" id="3.40.50.1950">
    <property type="entry name" value="Flavin prenyltransferase-like"/>
    <property type="match status" value="1"/>
</dbReference>
<dbReference type="EMBL" id="CAEZWX010000005">
    <property type="protein sequence ID" value="CAB4662239.1"/>
    <property type="molecule type" value="Genomic_DNA"/>
</dbReference>
<proteinExistence type="inferred from homology"/>
<dbReference type="GO" id="GO:0071513">
    <property type="term" value="C:phosphopantothenoylcysteine decarboxylase complex"/>
    <property type="evidence" value="ECO:0007669"/>
    <property type="project" value="TreeGrafter"/>
</dbReference>
<reference evidence="5" key="1">
    <citation type="submission" date="2020-05" db="EMBL/GenBank/DDBJ databases">
        <authorList>
            <person name="Chiriac C."/>
            <person name="Salcher M."/>
            <person name="Ghai R."/>
            <person name="Kavagutti S V."/>
        </authorList>
    </citation>
    <scope>NUCLEOTIDE SEQUENCE</scope>
</reference>
<evidence type="ECO:0000256" key="2">
    <source>
        <dbReference type="ARBA" id="ARBA00023239"/>
    </source>
</evidence>
<dbReference type="GO" id="GO:0004632">
    <property type="term" value="F:phosphopantothenate--cysteine ligase activity"/>
    <property type="evidence" value="ECO:0007669"/>
    <property type="project" value="InterPro"/>
</dbReference>
<evidence type="ECO:0000259" key="3">
    <source>
        <dbReference type="Pfam" id="PF02441"/>
    </source>
</evidence>
<gene>
    <name evidence="5" type="ORF">UFOPK2328_00072</name>
</gene>
<dbReference type="GO" id="GO:0015941">
    <property type="term" value="P:pantothenate catabolic process"/>
    <property type="evidence" value="ECO:0007669"/>
    <property type="project" value="InterPro"/>
</dbReference>
<dbReference type="GO" id="GO:0004633">
    <property type="term" value="F:phosphopantothenoylcysteine decarboxylase activity"/>
    <property type="evidence" value="ECO:0007669"/>
    <property type="project" value="InterPro"/>
</dbReference>
<dbReference type="PANTHER" id="PTHR14359">
    <property type="entry name" value="HOMO-OLIGOMERIC FLAVIN CONTAINING CYS DECARBOXYLASE FAMILY"/>
    <property type="match status" value="1"/>
</dbReference>
<evidence type="ECO:0000259" key="4">
    <source>
        <dbReference type="Pfam" id="PF04127"/>
    </source>
</evidence>
<dbReference type="Pfam" id="PF02441">
    <property type="entry name" value="Flavoprotein"/>
    <property type="match status" value="1"/>
</dbReference>
<evidence type="ECO:0000256" key="1">
    <source>
        <dbReference type="ARBA" id="ARBA00022793"/>
    </source>
</evidence>
<accession>A0A6J6LN98</accession>
<dbReference type="Gene3D" id="3.40.50.10300">
    <property type="entry name" value="CoaB-like"/>
    <property type="match status" value="1"/>
</dbReference>
<dbReference type="Pfam" id="PF04127">
    <property type="entry name" value="DFP"/>
    <property type="match status" value="1"/>
</dbReference>
<dbReference type="PANTHER" id="PTHR14359:SF6">
    <property type="entry name" value="PHOSPHOPANTOTHENOYLCYSTEINE DECARBOXYLASE"/>
    <property type="match status" value="1"/>
</dbReference>
<sequence length="399" mass="41558">MANVVVGVTGGIAAYKSAAVIRLFAEAGHSVQVVATQNAFKFIGKTTLEALSGKPVSIVDPDLFTDVDQVKHIAISKSAELVVVAPATASFIARLAAGIADDLLTTTVLAATCPVIVAPAMHTEMWENQATQSNISTLRSRGINIVWPEIGRLTGEDSGVGRLAEPQVIFESAIASLGGALSGKKVLVTAGGTREPIDAARFIGNFSSGKQGLAFARAAKQLGAEVRLVAANIDEAMTAGLDCVNIQTAMQLGETLTKQHGNFDILVMAAAVADFRPAASTDAKLKRSEVGEKLDLELVANPDLLAQTISSLKHEGSKAIVIGFAAEASDELEELGRKKLVSKGCDYIVANNISNGKVFGKDETEVALVSRDSTMKIAGTKQTVAEAVLSQIASNMGES</sequence>